<dbReference type="Pfam" id="PF00884">
    <property type="entry name" value="Sulfatase"/>
    <property type="match status" value="2"/>
</dbReference>
<dbReference type="PANTHER" id="PTHR42693">
    <property type="entry name" value="ARYLSULFATASE FAMILY MEMBER"/>
    <property type="match status" value="1"/>
</dbReference>
<protein>
    <submittedName>
        <fullName evidence="4">Sulfatase</fullName>
    </submittedName>
</protein>
<feature type="domain" description="Sulfatase N-terminal" evidence="3">
    <location>
        <begin position="19"/>
        <end position="109"/>
    </location>
</feature>
<evidence type="ECO:0000259" key="3">
    <source>
        <dbReference type="Pfam" id="PF00884"/>
    </source>
</evidence>
<name>A0A1K2I0P1_9HYPH</name>
<accession>A0A1K2I0P1</accession>
<dbReference type="SUPFAM" id="SSF53649">
    <property type="entry name" value="Alkaline phosphatase-like"/>
    <property type="match status" value="1"/>
</dbReference>
<dbReference type="GO" id="GO:0004065">
    <property type="term" value="F:arylsulfatase activity"/>
    <property type="evidence" value="ECO:0007669"/>
    <property type="project" value="TreeGrafter"/>
</dbReference>
<sequence length="466" mass="50918">MPYSPSGAAGNPETMAPTRNLLVFHLESVAWQTVNAFPEAFPNLSALMTEALCFTNHFSAATSTQMVLGALAHANHDEFDAAPWLDRPAGNNPSLFHGLAAQGYRTQFFCLMPFPDGPMFPLLSGSLPPFFNTNHFGELLEGLTELMATPGFAAYVWNVLPHIETSLTLASHAEGLDDLAGGACAVTDTLLGAVLDVLKRSGRLSDTTIVVFGDHGDDYWTHGFKGGKLHGLEPYAALVHTPLLIRDPALAAGRSHRLASTIDIGPTVLDLWGQSNPFSYPGSGRSLLSGEAQSVVFSQNFTANQSDSIDHDTRKAFAAIDASHLLMASSRGLELFNHRLDPTNHTNLLHFFELLPDGRLDPVALSNTHPHFSTIRHMWRGGSTTEAFTRLRQALYAHVSAKSAYVAARRPDHEVMTLDLAVFDRINRHGQDRFFGGMKGAPPSSSPEPRQRRGLRRLFHRKARRG</sequence>
<feature type="region of interest" description="Disordered" evidence="2">
    <location>
        <begin position="434"/>
        <end position="466"/>
    </location>
</feature>
<evidence type="ECO:0000313" key="4">
    <source>
        <dbReference type="EMBL" id="SFZ85954.1"/>
    </source>
</evidence>
<keyword evidence="5" id="KW-1185">Reference proteome</keyword>
<evidence type="ECO:0000313" key="5">
    <source>
        <dbReference type="Proteomes" id="UP000183447"/>
    </source>
</evidence>
<dbReference type="AlphaFoldDB" id="A0A1K2I0P1"/>
<dbReference type="InterPro" id="IPR017850">
    <property type="entry name" value="Alkaline_phosphatase_core_sf"/>
</dbReference>
<dbReference type="Proteomes" id="UP000183447">
    <property type="component" value="Unassembled WGS sequence"/>
</dbReference>
<dbReference type="STRING" id="665118.SAMN02983003_3126"/>
<comment type="similarity">
    <text evidence="1">Belongs to the sulfatase family.</text>
</comment>
<reference evidence="4 5" key="1">
    <citation type="submission" date="2016-11" db="EMBL/GenBank/DDBJ databases">
        <authorList>
            <person name="Jaros S."/>
            <person name="Januszkiewicz K."/>
            <person name="Wedrychowicz H."/>
        </authorList>
    </citation>
    <scope>NUCLEOTIDE SEQUENCE [LARGE SCALE GENOMIC DNA]</scope>
    <source>
        <strain evidence="4 5">ATCC 23634</strain>
    </source>
</reference>
<evidence type="ECO:0000256" key="1">
    <source>
        <dbReference type="ARBA" id="ARBA00008779"/>
    </source>
</evidence>
<dbReference type="EMBL" id="FPKU01000003">
    <property type="protein sequence ID" value="SFZ85954.1"/>
    <property type="molecule type" value="Genomic_DNA"/>
</dbReference>
<dbReference type="InterPro" id="IPR050738">
    <property type="entry name" value="Sulfatase"/>
</dbReference>
<feature type="compositionally biased region" description="Basic residues" evidence="2">
    <location>
        <begin position="452"/>
        <end position="466"/>
    </location>
</feature>
<evidence type="ECO:0000256" key="2">
    <source>
        <dbReference type="SAM" id="MobiDB-lite"/>
    </source>
</evidence>
<gene>
    <name evidence="4" type="ORF">SAMN02983003_3126</name>
</gene>
<dbReference type="Gene3D" id="3.40.720.10">
    <property type="entry name" value="Alkaline Phosphatase, subunit A"/>
    <property type="match status" value="2"/>
</dbReference>
<feature type="domain" description="Sulfatase N-terminal" evidence="3">
    <location>
        <begin position="184"/>
        <end position="273"/>
    </location>
</feature>
<organism evidence="4 5">
    <name type="scientific">Devosia enhydra</name>
    <dbReference type="NCBI Taxonomy" id="665118"/>
    <lineage>
        <taxon>Bacteria</taxon>
        <taxon>Pseudomonadati</taxon>
        <taxon>Pseudomonadota</taxon>
        <taxon>Alphaproteobacteria</taxon>
        <taxon>Hyphomicrobiales</taxon>
        <taxon>Devosiaceae</taxon>
        <taxon>Devosia</taxon>
    </lineage>
</organism>
<dbReference type="PANTHER" id="PTHR42693:SF33">
    <property type="entry name" value="ARYLSULFATASE"/>
    <property type="match status" value="1"/>
</dbReference>
<proteinExistence type="inferred from homology"/>
<dbReference type="InterPro" id="IPR000917">
    <property type="entry name" value="Sulfatase_N"/>
</dbReference>